<dbReference type="EMBL" id="CP133619">
    <property type="protein sequence ID" value="WMV42198.1"/>
    <property type="molecule type" value="Genomic_DNA"/>
</dbReference>
<protein>
    <submittedName>
        <fullName evidence="1">Uncharacterized protein</fullName>
    </submittedName>
</protein>
<gene>
    <name evidence="1" type="ORF">MTR67_035583</name>
</gene>
<accession>A0AAF0ZLL9</accession>
<dbReference type="AlphaFoldDB" id="A0AAF0ZLL9"/>
<evidence type="ECO:0000313" key="1">
    <source>
        <dbReference type="EMBL" id="WMV42198.1"/>
    </source>
</evidence>
<reference evidence="1" key="1">
    <citation type="submission" date="2023-08" db="EMBL/GenBank/DDBJ databases">
        <title>A de novo genome assembly of Solanum verrucosum Schlechtendal, a Mexican diploid species geographically isolated from the other diploid A-genome species in potato relatives.</title>
        <authorList>
            <person name="Hosaka K."/>
        </authorList>
    </citation>
    <scope>NUCLEOTIDE SEQUENCE</scope>
    <source>
        <tissue evidence="1">Young leaves</tissue>
    </source>
</reference>
<keyword evidence="2" id="KW-1185">Reference proteome</keyword>
<feature type="non-terminal residue" evidence="1">
    <location>
        <position position="1"/>
    </location>
</feature>
<evidence type="ECO:0000313" key="2">
    <source>
        <dbReference type="Proteomes" id="UP001234989"/>
    </source>
</evidence>
<organism evidence="1 2">
    <name type="scientific">Solanum verrucosum</name>
    <dbReference type="NCBI Taxonomy" id="315347"/>
    <lineage>
        <taxon>Eukaryota</taxon>
        <taxon>Viridiplantae</taxon>
        <taxon>Streptophyta</taxon>
        <taxon>Embryophyta</taxon>
        <taxon>Tracheophyta</taxon>
        <taxon>Spermatophyta</taxon>
        <taxon>Magnoliopsida</taxon>
        <taxon>eudicotyledons</taxon>
        <taxon>Gunneridae</taxon>
        <taxon>Pentapetalae</taxon>
        <taxon>asterids</taxon>
        <taxon>lamiids</taxon>
        <taxon>Solanales</taxon>
        <taxon>Solanaceae</taxon>
        <taxon>Solanoideae</taxon>
        <taxon>Solaneae</taxon>
        <taxon>Solanum</taxon>
    </lineage>
</organism>
<sequence length="86" mass="9987">CDEVSRSYLEFFLKKFTAEVEPNDKVVLNNCKVRAYLPYVYWCAKSCNLMLKLSVDDNPSLTNASKILELYLFLKIPDKERTVTEA</sequence>
<proteinExistence type="predicted"/>
<dbReference type="Proteomes" id="UP001234989">
    <property type="component" value="Chromosome 8"/>
</dbReference>
<name>A0AAF0ZLL9_SOLVR</name>